<evidence type="ECO:0000313" key="2">
    <source>
        <dbReference type="EMBL" id="HHY27194.1"/>
    </source>
</evidence>
<dbReference type="InterPro" id="IPR027417">
    <property type="entry name" value="P-loop_NTPase"/>
</dbReference>
<organism evidence="2 3">
    <name type="scientific">Desulfitobacterium dehalogenans</name>
    <dbReference type="NCBI Taxonomy" id="36854"/>
    <lineage>
        <taxon>Bacteria</taxon>
        <taxon>Bacillati</taxon>
        <taxon>Bacillota</taxon>
        <taxon>Clostridia</taxon>
        <taxon>Eubacteriales</taxon>
        <taxon>Desulfitobacteriaceae</taxon>
        <taxon>Desulfitobacterium</taxon>
    </lineage>
</organism>
<keyword evidence="1" id="KW-0175">Coiled coil</keyword>
<dbReference type="Proteomes" id="UP000553059">
    <property type="component" value="Unassembled WGS sequence"/>
</dbReference>
<dbReference type="Gene3D" id="3.40.50.300">
    <property type="entry name" value="P-loop containing nucleotide triphosphate hydrolases"/>
    <property type="match status" value="1"/>
</dbReference>
<reference evidence="2 3" key="1">
    <citation type="journal article" date="2020" name="Biotechnol. Biofuels">
        <title>New insights from the biogas microbiome by comprehensive genome-resolved metagenomics of nearly 1600 species originating from multiple anaerobic digesters.</title>
        <authorList>
            <person name="Campanaro S."/>
            <person name="Treu L."/>
            <person name="Rodriguez-R L.M."/>
            <person name="Kovalovszki A."/>
            <person name="Ziels R.M."/>
            <person name="Maus I."/>
            <person name="Zhu X."/>
            <person name="Kougias P.G."/>
            <person name="Basile A."/>
            <person name="Luo G."/>
            <person name="Schluter A."/>
            <person name="Konstantinidis K.T."/>
            <person name="Angelidaki I."/>
        </authorList>
    </citation>
    <scope>NUCLEOTIDE SEQUENCE [LARGE SCALE GENOMIC DNA]</scope>
    <source>
        <strain evidence="2">AS05jafATM_4</strain>
    </source>
</reference>
<name>A0A7C7D662_9FIRM</name>
<protein>
    <recommendedName>
        <fullName evidence="4">ATP-binding protein</fullName>
    </recommendedName>
</protein>
<sequence>MAISIHEVEAKVNRRKITLDRAKGKRDLLLAQKTQKEAELAKVTQNIATWEQVQLLLSHSSQYAREQLKQKVEETVTAALRSIFDDPGISFAIELGQSGGSATAEWQVISSYQDYTVSANPEAARGGGVTDVVSLALRLSLLELARPKHEGPVILDEPGKMISREYLPNVAAFLKRYAEKTGRQIIMVTHHGVLADAADVAWYVTLEKGVSRAEMIGGEMR</sequence>
<evidence type="ECO:0000256" key="1">
    <source>
        <dbReference type="SAM" id="Coils"/>
    </source>
</evidence>
<comment type="caution">
    <text evidence="2">The sequence shown here is derived from an EMBL/GenBank/DDBJ whole genome shotgun (WGS) entry which is preliminary data.</text>
</comment>
<accession>A0A7C7D662</accession>
<dbReference type="EMBL" id="DUTF01000241">
    <property type="protein sequence ID" value="HHY27194.1"/>
    <property type="molecule type" value="Genomic_DNA"/>
</dbReference>
<gene>
    <name evidence="2" type="ORF">GX523_10725</name>
</gene>
<evidence type="ECO:0000313" key="3">
    <source>
        <dbReference type="Proteomes" id="UP000553059"/>
    </source>
</evidence>
<dbReference type="SUPFAM" id="SSF52540">
    <property type="entry name" value="P-loop containing nucleoside triphosphate hydrolases"/>
    <property type="match status" value="1"/>
</dbReference>
<evidence type="ECO:0008006" key="4">
    <source>
        <dbReference type="Google" id="ProtNLM"/>
    </source>
</evidence>
<proteinExistence type="predicted"/>
<dbReference type="AlphaFoldDB" id="A0A7C7D662"/>
<feature type="coiled-coil region" evidence="1">
    <location>
        <begin position="19"/>
        <end position="53"/>
    </location>
</feature>